<accession>R4S0U6</accession>
<evidence type="ECO:0000256" key="1">
    <source>
        <dbReference type="SAM" id="Phobius"/>
    </source>
</evidence>
<protein>
    <submittedName>
        <fullName evidence="2">Uncharacterized protein</fullName>
    </submittedName>
</protein>
<keyword evidence="1" id="KW-1133">Transmembrane helix</keyword>
<keyword evidence="3" id="KW-1185">Reference proteome</keyword>
<keyword evidence="1" id="KW-0812">Transmembrane</keyword>
<dbReference type="OrthoDB" id="116480at2"/>
<proteinExistence type="predicted"/>
<gene>
    <name evidence="2" type="ORF">SLY_0468</name>
</gene>
<sequence length="58" mass="6868">MKSNNNIIVNDSFKNINNNFLSFSDTTDYKHQATRKGVAFKTILLLFGEMMFFRHFLF</sequence>
<dbReference type="Proteomes" id="UP000013941">
    <property type="component" value="Chromosome"/>
</dbReference>
<dbReference type="HOGENOM" id="CLU_2977358_0_0_14"/>
<reference evidence="2 3" key="1">
    <citation type="journal article" date="2013" name="BMC Genomics">
        <title>Comparison of the complete genome sequence of two closely related isolates of 'Candidatus Phytoplasma australiense' reveals genome plasticity.</title>
        <authorList>
            <person name="Andersen M.T."/>
            <person name="Liefting L.W."/>
            <person name="Havukkala I."/>
            <person name="Beever R.E."/>
        </authorList>
    </citation>
    <scope>NUCLEOTIDE SEQUENCE [LARGE SCALE GENOMIC DNA]</scope>
    <source>
        <strain evidence="2 3">NZSb11</strain>
    </source>
</reference>
<dbReference type="RefSeq" id="WP_015637947.1">
    <property type="nucleotide sequence ID" value="NC_021236.1"/>
</dbReference>
<evidence type="ECO:0000313" key="3">
    <source>
        <dbReference type="Proteomes" id="UP000013941"/>
    </source>
</evidence>
<feature type="transmembrane region" description="Helical" evidence="1">
    <location>
        <begin position="38"/>
        <end position="57"/>
    </location>
</feature>
<evidence type="ECO:0000313" key="2">
    <source>
        <dbReference type="EMBL" id="AGL90388.1"/>
    </source>
</evidence>
<dbReference type="AlphaFoldDB" id="R4S0U6"/>
<dbReference type="PATRIC" id="fig|980422.3.peg.435"/>
<organism evidence="2 3">
    <name type="scientific">Strawberry lethal yellows phytoplasma (CPA) str. NZSb11</name>
    <dbReference type="NCBI Taxonomy" id="980422"/>
    <lineage>
        <taxon>Bacteria</taxon>
        <taxon>Bacillati</taxon>
        <taxon>Mycoplasmatota</taxon>
        <taxon>Mollicutes</taxon>
        <taxon>Acholeplasmatales</taxon>
        <taxon>Acholeplasmataceae</taxon>
        <taxon>Candidatus Phytoplasma</taxon>
        <taxon>16SrXII (Stolbur group)</taxon>
    </lineage>
</organism>
<keyword evidence="1" id="KW-0472">Membrane</keyword>
<name>R4S0U6_PHYAS</name>
<dbReference type="KEGG" id="nzs:SLY_0468"/>
<dbReference type="EMBL" id="CP002548">
    <property type="protein sequence ID" value="AGL90388.1"/>
    <property type="molecule type" value="Genomic_DNA"/>
</dbReference>